<evidence type="ECO:0000256" key="1">
    <source>
        <dbReference type="SAM" id="MobiDB-lite"/>
    </source>
</evidence>
<accession>A0ABD2MK40</accession>
<dbReference type="Proteomes" id="UP001516400">
    <property type="component" value="Unassembled WGS sequence"/>
</dbReference>
<sequence>MLNKPTMYVEPYKQTNTPLGPIGSKPVDFWQNGDNLNQHSFQEQQNESINSYFSNIRNLETRNVSSILGDAIQSNDWNNTQENEKALQYDSLRENGMNIIPNAQDYNTLDPWNHNLLNSNTYWDGNNVTPIGNGTHPTNGLTASTSFSVPNRQSSYLWGSSSVWQPWIPLELPRTPTRTPPGFTAIHQMNNTDKEEPPQPQRTESYNPFASSNIWAQQQNIWKYSKDP</sequence>
<evidence type="ECO:0000313" key="2">
    <source>
        <dbReference type="EMBL" id="KAL3266703.1"/>
    </source>
</evidence>
<reference evidence="2 3" key="1">
    <citation type="journal article" date="2021" name="BMC Biol.">
        <title>Horizontally acquired antibacterial genes associated with adaptive radiation of ladybird beetles.</title>
        <authorList>
            <person name="Li H.S."/>
            <person name="Tang X.F."/>
            <person name="Huang Y.H."/>
            <person name="Xu Z.Y."/>
            <person name="Chen M.L."/>
            <person name="Du X.Y."/>
            <person name="Qiu B.Y."/>
            <person name="Chen P.T."/>
            <person name="Zhang W."/>
            <person name="Slipinski A."/>
            <person name="Escalona H.E."/>
            <person name="Waterhouse R.M."/>
            <person name="Zwick A."/>
            <person name="Pang H."/>
        </authorList>
    </citation>
    <scope>NUCLEOTIDE SEQUENCE [LARGE SCALE GENOMIC DNA]</scope>
    <source>
        <strain evidence="2">SYSU2018</strain>
    </source>
</reference>
<name>A0ABD2MK40_9CUCU</name>
<organism evidence="2 3">
    <name type="scientific">Cryptolaemus montrouzieri</name>
    <dbReference type="NCBI Taxonomy" id="559131"/>
    <lineage>
        <taxon>Eukaryota</taxon>
        <taxon>Metazoa</taxon>
        <taxon>Ecdysozoa</taxon>
        <taxon>Arthropoda</taxon>
        <taxon>Hexapoda</taxon>
        <taxon>Insecta</taxon>
        <taxon>Pterygota</taxon>
        <taxon>Neoptera</taxon>
        <taxon>Endopterygota</taxon>
        <taxon>Coleoptera</taxon>
        <taxon>Polyphaga</taxon>
        <taxon>Cucujiformia</taxon>
        <taxon>Coccinelloidea</taxon>
        <taxon>Coccinellidae</taxon>
        <taxon>Scymninae</taxon>
        <taxon>Scymnini</taxon>
        <taxon>Cryptolaemus</taxon>
    </lineage>
</organism>
<evidence type="ECO:0000313" key="3">
    <source>
        <dbReference type="Proteomes" id="UP001516400"/>
    </source>
</evidence>
<keyword evidence="3" id="KW-1185">Reference proteome</keyword>
<dbReference type="EMBL" id="JABFTP020000001">
    <property type="protein sequence ID" value="KAL3266703.1"/>
    <property type="molecule type" value="Genomic_DNA"/>
</dbReference>
<protein>
    <submittedName>
        <fullName evidence="2">Uncharacterized protein</fullName>
    </submittedName>
</protein>
<comment type="caution">
    <text evidence="2">The sequence shown here is derived from an EMBL/GenBank/DDBJ whole genome shotgun (WGS) entry which is preliminary data.</text>
</comment>
<feature type="region of interest" description="Disordered" evidence="1">
    <location>
        <begin position="184"/>
        <end position="211"/>
    </location>
</feature>
<dbReference type="AlphaFoldDB" id="A0ABD2MK40"/>
<gene>
    <name evidence="2" type="ORF">HHI36_010865</name>
</gene>
<proteinExistence type="predicted"/>
<feature type="compositionally biased region" description="Polar residues" evidence="1">
    <location>
        <begin position="201"/>
        <end position="211"/>
    </location>
</feature>